<gene>
    <name evidence="4" type="ORF">SAMN05444123_11279</name>
</gene>
<dbReference type="InterPro" id="IPR011010">
    <property type="entry name" value="DNA_brk_join_enz"/>
</dbReference>
<dbReference type="PROSITE" id="PS51898">
    <property type="entry name" value="TYR_RECOMBINASE"/>
    <property type="match status" value="1"/>
</dbReference>
<name>A0A1H8WIA5_9BRAD</name>
<reference evidence="5" key="1">
    <citation type="submission" date="2016-10" db="EMBL/GenBank/DDBJ databases">
        <authorList>
            <person name="Varghese N."/>
            <person name="Submissions S."/>
        </authorList>
    </citation>
    <scope>NUCLEOTIDE SEQUENCE [LARGE SCALE GENOMIC DNA]</scope>
    <source>
        <strain evidence="5">DSM 123</strain>
    </source>
</reference>
<dbReference type="Pfam" id="PF00589">
    <property type="entry name" value="Phage_integrase"/>
    <property type="match status" value="1"/>
</dbReference>
<evidence type="ECO:0000313" key="4">
    <source>
        <dbReference type="EMBL" id="SEP26818.1"/>
    </source>
</evidence>
<dbReference type="Gene3D" id="1.10.443.10">
    <property type="entry name" value="Intergrase catalytic core"/>
    <property type="match status" value="1"/>
</dbReference>
<dbReference type="Proteomes" id="UP000199615">
    <property type="component" value="Unassembled WGS sequence"/>
</dbReference>
<dbReference type="PANTHER" id="PTHR30349">
    <property type="entry name" value="PHAGE INTEGRASE-RELATED"/>
    <property type="match status" value="1"/>
</dbReference>
<evidence type="ECO:0000256" key="2">
    <source>
        <dbReference type="ARBA" id="ARBA00023172"/>
    </source>
</evidence>
<keyword evidence="2" id="KW-0233">DNA recombination</keyword>
<protein>
    <submittedName>
        <fullName evidence="4">Site-specific recombinase XerD</fullName>
    </submittedName>
</protein>
<feature type="domain" description="Tyr recombinase" evidence="3">
    <location>
        <begin position="173"/>
        <end position="348"/>
    </location>
</feature>
<dbReference type="RefSeq" id="WP_092685909.1">
    <property type="nucleotide sequence ID" value="NZ_FODT01000012.1"/>
</dbReference>
<accession>A0A1H8WIA5</accession>
<dbReference type="InterPro" id="IPR013762">
    <property type="entry name" value="Integrase-like_cat_sf"/>
</dbReference>
<dbReference type="SUPFAM" id="SSF56349">
    <property type="entry name" value="DNA breaking-rejoining enzymes"/>
    <property type="match status" value="1"/>
</dbReference>
<dbReference type="OrthoDB" id="9808346at2"/>
<keyword evidence="1" id="KW-0229">DNA integration</keyword>
<evidence type="ECO:0000259" key="3">
    <source>
        <dbReference type="PROSITE" id="PS51898"/>
    </source>
</evidence>
<proteinExistence type="predicted"/>
<dbReference type="InterPro" id="IPR002104">
    <property type="entry name" value="Integrase_catalytic"/>
</dbReference>
<organism evidence="4 5">
    <name type="scientific">Rhodopseudomonas pseudopalustris</name>
    <dbReference type="NCBI Taxonomy" id="1513892"/>
    <lineage>
        <taxon>Bacteria</taxon>
        <taxon>Pseudomonadati</taxon>
        <taxon>Pseudomonadota</taxon>
        <taxon>Alphaproteobacteria</taxon>
        <taxon>Hyphomicrobiales</taxon>
        <taxon>Nitrobacteraceae</taxon>
        <taxon>Rhodopseudomonas</taxon>
    </lineage>
</organism>
<keyword evidence="5" id="KW-1185">Reference proteome</keyword>
<dbReference type="EMBL" id="FODT01000012">
    <property type="protein sequence ID" value="SEP26818.1"/>
    <property type="molecule type" value="Genomic_DNA"/>
</dbReference>
<evidence type="ECO:0000256" key="1">
    <source>
        <dbReference type="ARBA" id="ARBA00022908"/>
    </source>
</evidence>
<evidence type="ECO:0000313" key="5">
    <source>
        <dbReference type="Proteomes" id="UP000199615"/>
    </source>
</evidence>
<dbReference type="InterPro" id="IPR050090">
    <property type="entry name" value="Tyrosine_recombinase_XerCD"/>
</dbReference>
<dbReference type="GO" id="GO:0015074">
    <property type="term" value="P:DNA integration"/>
    <property type="evidence" value="ECO:0007669"/>
    <property type="project" value="UniProtKB-KW"/>
</dbReference>
<dbReference type="AlphaFoldDB" id="A0A1H8WIA5"/>
<dbReference type="GO" id="GO:0006310">
    <property type="term" value="P:DNA recombination"/>
    <property type="evidence" value="ECO:0007669"/>
    <property type="project" value="UniProtKB-KW"/>
</dbReference>
<sequence length="359" mass="40016">MPSYILRQHDNGAFYIHWTEGRRSRRRSTGTESEAEAQVFLARWILSDQQEAETGAPSYTVGELWAAYYERHVEKNNVETRPADTAWKNLSQHFAALTLADFAKKDASGADAVERYVALRAAGKIGRCKAAPATIRHEVTLLRAALNWCAKPKVAIIPAALIPVFDIPPDSDPRDRWLRVDEIQALFAAAAALRSGPRLSRGERFLWLALETAARLQAILDLTWDRVDFETGMVHYNVPGRRKTKKRRVSVPISKALRPVLLRAHDEREGDLVMDNKVLTIWRATQAIAKHAGVERVSPHVLRHTAATHMLRRGVPIWTVAGVLGNTVALVEKVYGHHCREGLAGGVEMISGGLLELAE</sequence>
<dbReference type="CDD" id="cd00796">
    <property type="entry name" value="INT_Rci_Hp1_C"/>
    <property type="match status" value="1"/>
</dbReference>
<dbReference type="GO" id="GO:0003677">
    <property type="term" value="F:DNA binding"/>
    <property type="evidence" value="ECO:0007669"/>
    <property type="project" value="InterPro"/>
</dbReference>